<reference evidence="2 3" key="1">
    <citation type="journal article" date="2009" name="Stand. Genomic Sci.">
        <title>Complete genome sequence of Catenulispora acidiphila type strain (ID 139908).</title>
        <authorList>
            <person name="Copeland A."/>
            <person name="Lapidus A."/>
            <person name="Glavina Del Rio T."/>
            <person name="Nolan M."/>
            <person name="Lucas S."/>
            <person name="Chen F."/>
            <person name="Tice H."/>
            <person name="Cheng J.F."/>
            <person name="Bruce D."/>
            <person name="Goodwin L."/>
            <person name="Pitluck S."/>
            <person name="Mikhailova N."/>
            <person name="Pati A."/>
            <person name="Ivanova N."/>
            <person name="Mavromatis K."/>
            <person name="Chen A."/>
            <person name="Palaniappan K."/>
            <person name="Chain P."/>
            <person name="Land M."/>
            <person name="Hauser L."/>
            <person name="Chang Y.J."/>
            <person name="Jeffries C.D."/>
            <person name="Chertkov O."/>
            <person name="Brettin T."/>
            <person name="Detter J.C."/>
            <person name="Han C."/>
            <person name="Ali Z."/>
            <person name="Tindall B.J."/>
            <person name="Goker M."/>
            <person name="Bristow J."/>
            <person name="Eisen J.A."/>
            <person name="Markowitz V."/>
            <person name="Hugenholtz P."/>
            <person name="Kyrpides N.C."/>
            <person name="Klenk H.P."/>
        </authorList>
    </citation>
    <scope>NUCLEOTIDE SEQUENCE [LARGE SCALE GENOMIC DNA]</scope>
    <source>
        <strain evidence="3">DSM 44928 / JCM 14897 / NBRC 102108 / NRRL B-24433 / ID139908</strain>
    </source>
</reference>
<dbReference type="InterPro" id="IPR009081">
    <property type="entry name" value="PP-bd_ACP"/>
</dbReference>
<dbReference type="InParanoid" id="C7Q989"/>
<dbReference type="Proteomes" id="UP000000851">
    <property type="component" value="Chromosome"/>
</dbReference>
<accession>C7Q989</accession>
<dbReference type="EMBL" id="CP001700">
    <property type="protein sequence ID" value="ACU72409.1"/>
    <property type="molecule type" value="Genomic_DNA"/>
</dbReference>
<dbReference type="STRING" id="479433.Caci_3503"/>
<name>C7Q989_CATAD</name>
<dbReference type="Gene3D" id="1.10.1200.10">
    <property type="entry name" value="ACP-like"/>
    <property type="match status" value="1"/>
</dbReference>
<evidence type="ECO:0000313" key="3">
    <source>
        <dbReference type="Proteomes" id="UP000000851"/>
    </source>
</evidence>
<sequence length="102" mass="11123">MDAALMATAREIVRENLDYPALLDQITDEEDLVNAGVNSGEIIRVALGCERRLDRPLSDVELSRITSVRSVADLLMQMRQSQDADARVAAAAGPQPSRETEA</sequence>
<dbReference type="OrthoDB" id="4321365at2"/>
<dbReference type="SUPFAM" id="SSF47336">
    <property type="entry name" value="ACP-like"/>
    <property type="match status" value="1"/>
</dbReference>
<gene>
    <name evidence="2" type="ordered locus">Caci_3503</name>
</gene>
<dbReference type="eggNOG" id="ENOG502ZK3E">
    <property type="taxonomic scope" value="Bacteria"/>
</dbReference>
<evidence type="ECO:0000259" key="1">
    <source>
        <dbReference type="Pfam" id="PF00550"/>
    </source>
</evidence>
<dbReference type="AlphaFoldDB" id="C7Q989"/>
<protein>
    <recommendedName>
        <fullName evidence="1">Carrier domain-containing protein</fullName>
    </recommendedName>
</protein>
<dbReference type="Pfam" id="PF00550">
    <property type="entry name" value="PP-binding"/>
    <property type="match status" value="1"/>
</dbReference>
<feature type="domain" description="Carrier" evidence="1">
    <location>
        <begin position="10"/>
        <end position="75"/>
    </location>
</feature>
<keyword evidence="3" id="KW-1185">Reference proteome</keyword>
<dbReference type="KEGG" id="cai:Caci_3503"/>
<organism evidence="2 3">
    <name type="scientific">Catenulispora acidiphila (strain DSM 44928 / JCM 14897 / NBRC 102108 / NRRL B-24433 / ID139908)</name>
    <dbReference type="NCBI Taxonomy" id="479433"/>
    <lineage>
        <taxon>Bacteria</taxon>
        <taxon>Bacillati</taxon>
        <taxon>Actinomycetota</taxon>
        <taxon>Actinomycetes</taxon>
        <taxon>Catenulisporales</taxon>
        <taxon>Catenulisporaceae</taxon>
        <taxon>Catenulispora</taxon>
    </lineage>
</organism>
<evidence type="ECO:0000313" key="2">
    <source>
        <dbReference type="EMBL" id="ACU72409.1"/>
    </source>
</evidence>
<proteinExistence type="predicted"/>
<dbReference type="InterPro" id="IPR036736">
    <property type="entry name" value="ACP-like_sf"/>
</dbReference>
<dbReference type="HOGENOM" id="CLU_2272334_0_0_11"/>
<dbReference type="RefSeq" id="WP_015792138.1">
    <property type="nucleotide sequence ID" value="NC_013131.1"/>
</dbReference>